<organism evidence="1 2">
    <name type="scientific">Teratosphaeria nubilosa</name>
    <dbReference type="NCBI Taxonomy" id="161662"/>
    <lineage>
        <taxon>Eukaryota</taxon>
        <taxon>Fungi</taxon>
        <taxon>Dikarya</taxon>
        <taxon>Ascomycota</taxon>
        <taxon>Pezizomycotina</taxon>
        <taxon>Dothideomycetes</taxon>
        <taxon>Dothideomycetidae</taxon>
        <taxon>Mycosphaerellales</taxon>
        <taxon>Teratosphaeriaceae</taxon>
        <taxon>Teratosphaeria</taxon>
    </lineage>
</organism>
<keyword evidence="2" id="KW-1185">Reference proteome</keyword>
<dbReference type="AlphaFoldDB" id="A0A6G1L0V4"/>
<dbReference type="Proteomes" id="UP000799436">
    <property type="component" value="Unassembled WGS sequence"/>
</dbReference>
<evidence type="ECO:0008006" key="3">
    <source>
        <dbReference type="Google" id="ProtNLM"/>
    </source>
</evidence>
<reference evidence="1" key="1">
    <citation type="journal article" date="2020" name="Stud. Mycol.">
        <title>101 Dothideomycetes genomes: a test case for predicting lifestyles and emergence of pathogens.</title>
        <authorList>
            <person name="Haridas S."/>
            <person name="Albert R."/>
            <person name="Binder M."/>
            <person name="Bloem J."/>
            <person name="Labutti K."/>
            <person name="Salamov A."/>
            <person name="Andreopoulos B."/>
            <person name="Baker S."/>
            <person name="Barry K."/>
            <person name="Bills G."/>
            <person name="Bluhm B."/>
            <person name="Cannon C."/>
            <person name="Castanera R."/>
            <person name="Culley D."/>
            <person name="Daum C."/>
            <person name="Ezra D."/>
            <person name="Gonzalez J."/>
            <person name="Henrissat B."/>
            <person name="Kuo A."/>
            <person name="Liang C."/>
            <person name="Lipzen A."/>
            <person name="Lutzoni F."/>
            <person name="Magnuson J."/>
            <person name="Mondo S."/>
            <person name="Nolan M."/>
            <person name="Ohm R."/>
            <person name="Pangilinan J."/>
            <person name="Park H.-J."/>
            <person name="Ramirez L."/>
            <person name="Alfaro M."/>
            <person name="Sun H."/>
            <person name="Tritt A."/>
            <person name="Yoshinaga Y."/>
            <person name="Zwiers L.-H."/>
            <person name="Turgeon B."/>
            <person name="Goodwin S."/>
            <person name="Spatafora J."/>
            <person name="Crous P."/>
            <person name="Grigoriev I."/>
        </authorList>
    </citation>
    <scope>NUCLEOTIDE SEQUENCE</scope>
    <source>
        <strain evidence="1">CBS 116005</strain>
    </source>
</reference>
<protein>
    <recommendedName>
        <fullName evidence="3">F-box domain-containing protein</fullName>
    </recommendedName>
</protein>
<proteinExistence type="predicted"/>
<dbReference type="EMBL" id="ML995870">
    <property type="protein sequence ID" value="KAF2766516.1"/>
    <property type="molecule type" value="Genomic_DNA"/>
</dbReference>
<accession>A0A6G1L0V4</accession>
<dbReference type="OrthoDB" id="3800738at2759"/>
<evidence type="ECO:0000313" key="1">
    <source>
        <dbReference type="EMBL" id="KAF2766516.1"/>
    </source>
</evidence>
<name>A0A6G1L0V4_9PEZI</name>
<gene>
    <name evidence="1" type="ORF">EJ03DRAFT_176946</name>
</gene>
<sequence>MTPTAFLDQMLSGKRISEDDHAALRGLIAAEANLLEPTNASKIGFTTCCQSRLKAASKLFDTAELLETILLLVPQPSLPFSVRRVCKALKTAIDTMPAIQQWLFSHYDPHATTQAPVLLPYPIPGLDKHQLRPSILRCTVIDFRTFNTIAQGAPGRHSQLLGAQLVFPPLRNMHVSGSYRGADGMECHRLQDYDMKAEADADGVTLGQWYGALERFLEGIRVQKGSDWRGHWQLNVSGIFEHA</sequence>
<evidence type="ECO:0000313" key="2">
    <source>
        <dbReference type="Proteomes" id="UP000799436"/>
    </source>
</evidence>